<evidence type="ECO:0000313" key="3">
    <source>
        <dbReference type="Proteomes" id="UP000033452"/>
    </source>
</evidence>
<organism evidence="2 3">
    <name type="scientific">Pseudoalteromonas rubra</name>
    <dbReference type="NCBI Taxonomy" id="43658"/>
    <lineage>
        <taxon>Bacteria</taxon>
        <taxon>Pseudomonadati</taxon>
        <taxon>Pseudomonadota</taxon>
        <taxon>Gammaproteobacteria</taxon>
        <taxon>Alteromonadales</taxon>
        <taxon>Pseudoalteromonadaceae</taxon>
        <taxon>Pseudoalteromonas</taxon>
    </lineage>
</organism>
<keyword evidence="3" id="KW-1185">Reference proteome</keyword>
<evidence type="ECO:0000256" key="1">
    <source>
        <dbReference type="SAM" id="SignalP"/>
    </source>
</evidence>
<name>A0A0F4QQV1_9GAMM</name>
<evidence type="ECO:0000313" key="2">
    <source>
        <dbReference type="EMBL" id="KJZ10071.1"/>
    </source>
</evidence>
<dbReference type="RefSeq" id="WP_046004343.1">
    <property type="nucleotide sequence ID" value="NZ_JXYA01000016.1"/>
</dbReference>
<dbReference type="Proteomes" id="UP000033452">
    <property type="component" value="Unassembled WGS sequence"/>
</dbReference>
<dbReference type="EMBL" id="JXYA01000016">
    <property type="protein sequence ID" value="KJZ10071.1"/>
    <property type="molecule type" value="Genomic_DNA"/>
</dbReference>
<dbReference type="AlphaFoldDB" id="A0A0F4QQV1"/>
<feature type="signal peptide" evidence="1">
    <location>
        <begin position="1"/>
        <end position="20"/>
    </location>
</feature>
<comment type="caution">
    <text evidence="2">The sequence shown here is derived from an EMBL/GenBank/DDBJ whole genome shotgun (WGS) entry which is preliminary data.</text>
</comment>
<keyword evidence="1" id="KW-0732">Signal</keyword>
<dbReference type="InterPro" id="IPR021431">
    <property type="entry name" value="DUF3080"/>
</dbReference>
<accession>A0A0F4QQV1</accession>
<dbReference type="OrthoDB" id="5760979at2"/>
<evidence type="ECO:0008006" key="4">
    <source>
        <dbReference type="Google" id="ProtNLM"/>
    </source>
</evidence>
<dbReference type="PROSITE" id="PS51257">
    <property type="entry name" value="PROKAR_LIPOPROTEIN"/>
    <property type="match status" value="1"/>
</dbReference>
<dbReference type="Pfam" id="PF11279">
    <property type="entry name" value="DUF3080"/>
    <property type="match status" value="1"/>
</dbReference>
<sequence>MIRYVLILFSLVMAACTPVASDTNQEYADRLAHVLGLSPLKVEKPDPLAPYKASRPQASFKLSVLQLANLGHCALAQDVAMHNNQLGKLAVPSEVFKYQLRFIQLADQCVEDSRTSDPEVKQVLAQAAAHKRSALSQYFAFMLSAEAELTQFTRLTFDEIDKRGTDNEIKANEGLATLASIASTLQTPEKIDPERVTPALEKLNNNHYVQTLLTSARKQIDWNQALTAWLSQVELQTAVCPEGKNKRKAEILHNIFNKFSISILQPYQAQLSNQLQDLSDSMAKISAAVPYPPYPNHAEALMDELKTSSRQHAQWWQRFYKVCKVAPV</sequence>
<gene>
    <name evidence="2" type="ORF">TW77_07450</name>
</gene>
<feature type="chain" id="PRO_5002475704" description="DUF3080 domain-containing protein" evidence="1">
    <location>
        <begin position="21"/>
        <end position="328"/>
    </location>
</feature>
<protein>
    <recommendedName>
        <fullName evidence="4">DUF3080 domain-containing protein</fullName>
    </recommendedName>
</protein>
<dbReference type="PATRIC" id="fig|43658.5.peg.1570"/>
<reference evidence="2 3" key="1">
    <citation type="journal article" date="2015" name="BMC Genomics">
        <title>Genome mining reveals unlocked bioactive potential of marine Gram-negative bacteria.</title>
        <authorList>
            <person name="Machado H."/>
            <person name="Sonnenschein E.C."/>
            <person name="Melchiorsen J."/>
            <person name="Gram L."/>
        </authorList>
    </citation>
    <scope>NUCLEOTIDE SEQUENCE [LARGE SCALE GENOMIC DNA]</scope>
    <source>
        <strain evidence="2 3">S2471</strain>
    </source>
</reference>
<proteinExistence type="predicted"/>